<dbReference type="Gene3D" id="3.30.70.920">
    <property type="match status" value="1"/>
</dbReference>
<dbReference type="Gene3D" id="1.10.10.10">
    <property type="entry name" value="Winged helix-like DNA-binding domain superfamily/Winged helix DNA-binding domain"/>
    <property type="match status" value="1"/>
</dbReference>
<dbReference type="InterPro" id="IPR011008">
    <property type="entry name" value="Dimeric_a/b-barrel"/>
</dbReference>
<dbReference type="InterPro" id="IPR036390">
    <property type="entry name" value="WH_DNA-bd_sf"/>
</dbReference>
<evidence type="ECO:0000313" key="6">
    <source>
        <dbReference type="Proteomes" id="UP000251213"/>
    </source>
</evidence>
<organism evidence="5 6">
    <name type="scientific">Thermoflavimicrobium daqui</name>
    <dbReference type="NCBI Taxonomy" id="2137476"/>
    <lineage>
        <taxon>Bacteria</taxon>
        <taxon>Bacillati</taxon>
        <taxon>Bacillota</taxon>
        <taxon>Bacilli</taxon>
        <taxon>Bacillales</taxon>
        <taxon>Thermoactinomycetaceae</taxon>
        <taxon>Thermoflavimicrobium</taxon>
    </lineage>
</organism>
<keyword evidence="2" id="KW-0238">DNA-binding</keyword>
<dbReference type="Pfam" id="PF13412">
    <property type="entry name" value="HTH_24"/>
    <property type="match status" value="1"/>
</dbReference>
<dbReference type="AlphaFoldDB" id="A0A364K4U0"/>
<dbReference type="InterPro" id="IPR036388">
    <property type="entry name" value="WH-like_DNA-bd_sf"/>
</dbReference>
<accession>A0A364K4U0</accession>
<dbReference type="InterPro" id="IPR011991">
    <property type="entry name" value="ArsR-like_HTH"/>
</dbReference>
<gene>
    <name evidence="5" type="ORF">DL897_08585</name>
</gene>
<dbReference type="PRINTS" id="PR00033">
    <property type="entry name" value="HTHASNC"/>
</dbReference>
<proteinExistence type="predicted"/>
<dbReference type="PROSITE" id="PS50956">
    <property type="entry name" value="HTH_ASNC_2"/>
    <property type="match status" value="1"/>
</dbReference>
<sequence>MADPLRLEILSLLEENARLTAEQIAHMLDLSKENVEQIIKELQDEGIILKYGASIHWRKAGKRRVNALIDVKVTPQHGYGFDTVARRIYLFPEVQSVYLMSGAYDLSVALEVDTMEEVGRFVEKLASFDFVVSTTTHFVLKKYKEDGIILDEPDKDRRLVISP</sequence>
<dbReference type="PANTHER" id="PTHR43413:SF7">
    <property type="entry name" value="HTH-TYPE TRANSCRIPTIONAL REGULATOR PTR2"/>
    <property type="match status" value="1"/>
</dbReference>
<dbReference type="OrthoDB" id="66249at2"/>
<dbReference type="SUPFAM" id="SSF54909">
    <property type="entry name" value="Dimeric alpha+beta barrel"/>
    <property type="match status" value="1"/>
</dbReference>
<comment type="caution">
    <text evidence="5">The sequence shown here is derived from an EMBL/GenBank/DDBJ whole genome shotgun (WGS) entry which is preliminary data.</text>
</comment>
<keyword evidence="1" id="KW-0805">Transcription regulation</keyword>
<keyword evidence="6" id="KW-1185">Reference proteome</keyword>
<dbReference type="EMBL" id="QJKK01000004">
    <property type="protein sequence ID" value="RAL24373.1"/>
    <property type="molecule type" value="Genomic_DNA"/>
</dbReference>
<dbReference type="InterPro" id="IPR019887">
    <property type="entry name" value="Tscrpt_reg_AsnC/Lrp_C"/>
</dbReference>
<evidence type="ECO:0000259" key="4">
    <source>
        <dbReference type="PROSITE" id="PS50956"/>
    </source>
</evidence>
<dbReference type="RefSeq" id="WP_113658743.1">
    <property type="nucleotide sequence ID" value="NZ_KZ845666.1"/>
</dbReference>
<dbReference type="InterPro" id="IPR050684">
    <property type="entry name" value="HTH-Siroheme_Decarb"/>
</dbReference>
<reference evidence="5 6" key="1">
    <citation type="submission" date="2018-06" db="EMBL/GenBank/DDBJ databases">
        <title>Thermoflavimicrobium daqus sp. nov., a thermophilic microbe isolated from Moutai-flavour Daqu.</title>
        <authorList>
            <person name="Wang X."/>
            <person name="Zhou H."/>
        </authorList>
    </citation>
    <scope>NUCLEOTIDE SEQUENCE [LARGE SCALE GENOMIC DNA]</scope>
    <source>
        <strain evidence="5 6">FBKL4.011</strain>
    </source>
</reference>
<dbReference type="InterPro" id="IPR000485">
    <property type="entry name" value="AsnC-type_HTH_dom"/>
</dbReference>
<evidence type="ECO:0000256" key="3">
    <source>
        <dbReference type="ARBA" id="ARBA00023163"/>
    </source>
</evidence>
<dbReference type="SMART" id="SM00344">
    <property type="entry name" value="HTH_ASNC"/>
    <property type="match status" value="1"/>
</dbReference>
<dbReference type="InterPro" id="IPR019888">
    <property type="entry name" value="Tscrpt_reg_AsnC-like"/>
</dbReference>
<reference evidence="5 6" key="2">
    <citation type="submission" date="2018-06" db="EMBL/GenBank/DDBJ databases">
        <authorList>
            <person name="Zhirakovskaya E."/>
        </authorList>
    </citation>
    <scope>NUCLEOTIDE SEQUENCE [LARGE SCALE GENOMIC DNA]</scope>
    <source>
        <strain evidence="5 6">FBKL4.011</strain>
    </source>
</reference>
<feature type="domain" description="HTH asnC-type" evidence="4">
    <location>
        <begin position="7"/>
        <end position="63"/>
    </location>
</feature>
<name>A0A364K4U0_9BACL</name>
<dbReference type="Pfam" id="PF01037">
    <property type="entry name" value="AsnC_trans_reg"/>
    <property type="match status" value="1"/>
</dbReference>
<dbReference type="CDD" id="cd00090">
    <property type="entry name" value="HTH_ARSR"/>
    <property type="match status" value="1"/>
</dbReference>
<evidence type="ECO:0000313" key="5">
    <source>
        <dbReference type="EMBL" id="RAL24373.1"/>
    </source>
</evidence>
<dbReference type="SUPFAM" id="SSF46785">
    <property type="entry name" value="Winged helix' DNA-binding domain"/>
    <property type="match status" value="1"/>
</dbReference>
<dbReference type="Proteomes" id="UP000251213">
    <property type="component" value="Unassembled WGS sequence"/>
</dbReference>
<dbReference type="GO" id="GO:0043565">
    <property type="term" value="F:sequence-specific DNA binding"/>
    <property type="evidence" value="ECO:0007669"/>
    <property type="project" value="InterPro"/>
</dbReference>
<keyword evidence="3" id="KW-0804">Transcription</keyword>
<evidence type="ECO:0000256" key="2">
    <source>
        <dbReference type="ARBA" id="ARBA00023125"/>
    </source>
</evidence>
<evidence type="ECO:0000256" key="1">
    <source>
        <dbReference type="ARBA" id="ARBA00023015"/>
    </source>
</evidence>
<protein>
    <submittedName>
        <fullName evidence="5">AsnC family transcriptional regulator</fullName>
    </submittedName>
</protein>
<dbReference type="PANTHER" id="PTHR43413">
    <property type="entry name" value="TRANSCRIPTIONAL REGULATOR, ASNC FAMILY"/>
    <property type="match status" value="1"/>
</dbReference>